<organism evidence="1 2">
    <name type="scientific">Pluteus cervinus</name>
    <dbReference type="NCBI Taxonomy" id="181527"/>
    <lineage>
        <taxon>Eukaryota</taxon>
        <taxon>Fungi</taxon>
        <taxon>Dikarya</taxon>
        <taxon>Basidiomycota</taxon>
        <taxon>Agaricomycotina</taxon>
        <taxon>Agaricomycetes</taxon>
        <taxon>Agaricomycetidae</taxon>
        <taxon>Agaricales</taxon>
        <taxon>Pluteineae</taxon>
        <taxon>Pluteaceae</taxon>
        <taxon>Pluteus</taxon>
    </lineage>
</organism>
<proteinExistence type="predicted"/>
<dbReference type="Proteomes" id="UP000308600">
    <property type="component" value="Unassembled WGS sequence"/>
</dbReference>
<accession>A0ACD3AMZ5</accession>
<dbReference type="EMBL" id="ML208388">
    <property type="protein sequence ID" value="TFK66987.1"/>
    <property type="molecule type" value="Genomic_DNA"/>
</dbReference>
<gene>
    <name evidence="1" type="ORF">BDN72DRAFT_771337</name>
</gene>
<evidence type="ECO:0000313" key="2">
    <source>
        <dbReference type="Proteomes" id="UP000308600"/>
    </source>
</evidence>
<reference evidence="1 2" key="1">
    <citation type="journal article" date="2019" name="Nat. Ecol. Evol.">
        <title>Megaphylogeny resolves global patterns of mushroom evolution.</title>
        <authorList>
            <person name="Varga T."/>
            <person name="Krizsan K."/>
            <person name="Foldi C."/>
            <person name="Dima B."/>
            <person name="Sanchez-Garcia M."/>
            <person name="Sanchez-Ramirez S."/>
            <person name="Szollosi G.J."/>
            <person name="Szarkandi J.G."/>
            <person name="Papp V."/>
            <person name="Albert L."/>
            <person name="Andreopoulos W."/>
            <person name="Angelini C."/>
            <person name="Antonin V."/>
            <person name="Barry K.W."/>
            <person name="Bougher N.L."/>
            <person name="Buchanan P."/>
            <person name="Buyck B."/>
            <person name="Bense V."/>
            <person name="Catcheside P."/>
            <person name="Chovatia M."/>
            <person name="Cooper J."/>
            <person name="Damon W."/>
            <person name="Desjardin D."/>
            <person name="Finy P."/>
            <person name="Geml J."/>
            <person name="Haridas S."/>
            <person name="Hughes K."/>
            <person name="Justo A."/>
            <person name="Karasinski D."/>
            <person name="Kautmanova I."/>
            <person name="Kiss B."/>
            <person name="Kocsube S."/>
            <person name="Kotiranta H."/>
            <person name="LaButti K.M."/>
            <person name="Lechner B.E."/>
            <person name="Liimatainen K."/>
            <person name="Lipzen A."/>
            <person name="Lukacs Z."/>
            <person name="Mihaltcheva S."/>
            <person name="Morgado L.N."/>
            <person name="Niskanen T."/>
            <person name="Noordeloos M.E."/>
            <person name="Ohm R.A."/>
            <person name="Ortiz-Santana B."/>
            <person name="Ovrebo C."/>
            <person name="Racz N."/>
            <person name="Riley R."/>
            <person name="Savchenko A."/>
            <person name="Shiryaev A."/>
            <person name="Soop K."/>
            <person name="Spirin V."/>
            <person name="Szebenyi C."/>
            <person name="Tomsovsky M."/>
            <person name="Tulloss R.E."/>
            <person name="Uehling J."/>
            <person name="Grigoriev I.V."/>
            <person name="Vagvolgyi C."/>
            <person name="Papp T."/>
            <person name="Martin F.M."/>
            <person name="Miettinen O."/>
            <person name="Hibbett D.S."/>
            <person name="Nagy L.G."/>
        </authorList>
    </citation>
    <scope>NUCLEOTIDE SEQUENCE [LARGE SCALE GENOMIC DNA]</scope>
    <source>
        <strain evidence="1 2">NL-1719</strain>
    </source>
</reference>
<feature type="non-terminal residue" evidence="1">
    <location>
        <position position="200"/>
    </location>
</feature>
<evidence type="ECO:0000313" key="1">
    <source>
        <dbReference type="EMBL" id="TFK66987.1"/>
    </source>
</evidence>
<protein>
    <submittedName>
        <fullName evidence="1">Uncharacterized protein</fullName>
    </submittedName>
</protein>
<name>A0ACD3AMZ5_9AGAR</name>
<sequence length="200" mass="22935">MYHDKRFQTDLHFPFVAFSHQQIKAATSGSFLLAKKHQFEAISQRVVNLDTTALNHLIDRYAKEDIVHAQTDQERECFQILRDLDHINGHVKGSITSKKNMRNQIWSLVCAKGAPSWYITLSPTDVNHPISLYYADNQEVFKPTLKHYNEKIRLISANPVASARFFHLMVNLFITHVLGVNVHHMGVFGQTAAYFGTVEQ</sequence>
<keyword evidence="2" id="KW-1185">Reference proteome</keyword>